<evidence type="ECO:0000256" key="1">
    <source>
        <dbReference type="ARBA" id="ARBA00004117"/>
    </source>
</evidence>
<dbReference type="NCBIfam" id="NF004238">
    <property type="entry name" value="PRK05682.1-1"/>
    <property type="match status" value="1"/>
</dbReference>
<dbReference type="Pfam" id="PF22692">
    <property type="entry name" value="LlgE_F_G_D1"/>
    <property type="match status" value="1"/>
</dbReference>
<organism evidence="11 13">
    <name type="scientific">Pseudoalteromonas ruthenica</name>
    <dbReference type="NCBI Taxonomy" id="151081"/>
    <lineage>
        <taxon>Bacteria</taxon>
        <taxon>Pseudomonadati</taxon>
        <taxon>Pseudomonadota</taxon>
        <taxon>Gammaproteobacteria</taxon>
        <taxon>Alteromonadales</taxon>
        <taxon>Pseudoalteromonadaceae</taxon>
        <taxon>Pseudoalteromonas</taxon>
    </lineage>
</organism>
<sequence length="441" mass="46403">MSFNIALTGLAAAQKDLDVTANNIANVNTTGFKESRAEFADVYAASVFSGGKTKNGDGVQTTMVAQQFHQGSLKFTSNALDLAITGEGYFAMADDLASQDFTYTRAGAFKLNDDNFVVDAKGNLLQGFPTDPVTGDTTSVSLSTANPIQIPDSSGSPNATDNVYSSFNLDAGATVPTVTPFNPNDSATYNSSTSTTVYDSLGEPHVLQFFFVKTASNEWDVRATVDGTEVDNAGNAGAGPITQFTFDAAGLPLQTDGTPNTGATFNPMTLSGANLSASGILTNGAQFNDINLNWRDEAATGNKLPTQFSSRFEVKALEQDGSTVGRLSNIEIGSDGKLVASYSNGDSTFLGQVAMVRFPNSQGLQQVGNTSWKESLDSGEPIAGEPGTGTLGTINSEALEQSNTNLTNELVDLISAQRNFQANSRALEVNSTLQQNILQIR</sequence>
<dbReference type="NCBIfam" id="TIGR03506">
    <property type="entry name" value="FlgEFG_subfam"/>
    <property type="match status" value="1"/>
</dbReference>
<dbReference type="EMBL" id="PNCG01000004">
    <property type="protein sequence ID" value="TMP87900.1"/>
    <property type="molecule type" value="Genomic_DNA"/>
</dbReference>
<dbReference type="OrthoDB" id="8578401at2"/>
<evidence type="ECO:0000259" key="10">
    <source>
        <dbReference type="Pfam" id="PF22692"/>
    </source>
</evidence>
<dbReference type="AlphaFoldDB" id="A0A0F4PPZ2"/>
<evidence type="ECO:0000256" key="5">
    <source>
        <dbReference type="RuleBase" id="RU362116"/>
    </source>
</evidence>
<dbReference type="GeneID" id="58229901"/>
<dbReference type="PATRIC" id="fig|151081.8.peg.776"/>
<protein>
    <recommendedName>
        <fullName evidence="3 5">Flagellar hook protein FlgE</fullName>
    </recommendedName>
</protein>
<reference evidence="12 14" key="2">
    <citation type="submission" date="2017-12" db="EMBL/GenBank/DDBJ databases">
        <authorList>
            <person name="Paulsen S."/>
            <person name="Gram L.K."/>
        </authorList>
    </citation>
    <scope>NUCLEOTIDE SEQUENCE [LARGE SCALE GENOMIC DNA]</scope>
    <source>
        <strain evidence="12 14">S2897</strain>
    </source>
</reference>
<evidence type="ECO:0000259" key="7">
    <source>
        <dbReference type="Pfam" id="PF00460"/>
    </source>
</evidence>
<dbReference type="Pfam" id="PF07559">
    <property type="entry name" value="FlgE_D2"/>
    <property type="match status" value="1"/>
</dbReference>
<dbReference type="RefSeq" id="WP_022944055.1">
    <property type="nucleotide sequence ID" value="NZ_CP023396.1"/>
</dbReference>
<reference evidence="11 13" key="1">
    <citation type="journal article" date="2015" name="BMC Genomics">
        <title>Genome mining reveals unlocked bioactive potential of marine Gram-negative bacteria.</title>
        <authorList>
            <person name="Machado H."/>
            <person name="Sonnenschein E.C."/>
            <person name="Melchiorsen J."/>
            <person name="Gram L."/>
        </authorList>
    </citation>
    <scope>NUCLEOTIDE SEQUENCE [LARGE SCALE GENOMIC DNA]</scope>
    <source>
        <strain evidence="11 13">S3137</strain>
    </source>
</reference>
<keyword evidence="13" id="KW-1185">Reference proteome</keyword>
<reference evidence="12" key="4">
    <citation type="submission" date="2019-09" db="EMBL/GenBank/DDBJ databases">
        <title>Co-occurence of chitin degradation, pigmentation and bioactivity in marine Pseudoalteromonas.</title>
        <authorList>
            <person name="Sonnenschein E.C."/>
            <person name="Bech P.K."/>
        </authorList>
    </citation>
    <scope>NUCLEOTIDE SEQUENCE</scope>
    <source>
        <strain evidence="12">S2897</strain>
    </source>
</reference>
<keyword evidence="4 5" id="KW-0975">Bacterial flagellum</keyword>
<dbReference type="InterPro" id="IPR001444">
    <property type="entry name" value="Flag_bb_rod_N"/>
</dbReference>
<dbReference type="SUPFAM" id="SSF117143">
    <property type="entry name" value="Flagellar hook protein flgE"/>
    <property type="match status" value="1"/>
</dbReference>
<feature type="domain" description="Flagellar hook protein FlgE D2" evidence="9">
    <location>
        <begin position="168"/>
        <end position="321"/>
    </location>
</feature>
<dbReference type="InterPro" id="IPR019776">
    <property type="entry name" value="Flagellar_basal_body_rod_CS"/>
</dbReference>
<feature type="domain" description="Flagellar basal body rod protein N-terminal" evidence="7">
    <location>
        <begin position="3"/>
        <end position="33"/>
    </location>
</feature>
<dbReference type="Proteomes" id="UP000305874">
    <property type="component" value="Unassembled WGS sequence"/>
</dbReference>
<dbReference type="Pfam" id="PF00460">
    <property type="entry name" value="Flg_bb_rod"/>
    <property type="match status" value="1"/>
</dbReference>
<evidence type="ECO:0000259" key="8">
    <source>
        <dbReference type="Pfam" id="PF06429"/>
    </source>
</evidence>
<evidence type="ECO:0000313" key="12">
    <source>
        <dbReference type="EMBL" id="TMP87900.1"/>
    </source>
</evidence>
<comment type="function">
    <text evidence="5">A flexible structure which links the flagellar filament to the drive apparatus in the basal body.</text>
</comment>
<dbReference type="InterPro" id="IPR037058">
    <property type="entry name" value="Falgellar_hook_FlgE_sf"/>
</dbReference>
<evidence type="ECO:0000313" key="13">
    <source>
        <dbReference type="Proteomes" id="UP000033664"/>
    </source>
</evidence>
<feature type="domain" description="Flagellar basal-body/hook protein C-terminal" evidence="8">
    <location>
        <begin position="396"/>
        <end position="440"/>
    </location>
</feature>
<evidence type="ECO:0000256" key="2">
    <source>
        <dbReference type="ARBA" id="ARBA00009677"/>
    </source>
</evidence>
<dbReference type="GO" id="GO:0005829">
    <property type="term" value="C:cytosol"/>
    <property type="evidence" value="ECO:0007669"/>
    <property type="project" value="TreeGrafter"/>
</dbReference>
<dbReference type="InterPro" id="IPR020013">
    <property type="entry name" value="Flagellar_FlgE/F/G"/>
</dbReference>
<dbReference type="InterPro" id="IPR010930">
    <property type="entry name" value="Flg_bb/hook_C_dom"/>
</dbReference>
<comment type="similarity">
    <text evidence="2 5">Belongs to the flagella basal body rod proteins family.</text>
</comment>
<dbReference type="InterPro" id="IPR037925">
    <property type="entry name" value="FlgE/F/G-like"/>
</dbReference>
<dbReference type="Proteomes" id="UP000033664">
    <property type="component" value="Unassembled WGS sequence"/>
</dbReference>
<comment type="subcellular location">
    <subcellularLocation>
        <location evidence="1 5">Bacterial flagellum basal body</location>
    </subcellularLocation>
</comment>
<gene>
    <name evidence="12" type="ORF">CWC05_06325</name>
    <name evidence="11" type="ORF">TW72_15480</name>
</gene>
<keyword evidence="11" id="KW-0966">Cell projection</keyword>
<feature type="region of interest" description="Disordered" evidence="6">
    <location>
        <begin position="175"/>
        <end position="194"/>
    </location>
</feature>
<dbReference type="GO" id="GO:0009425">
    <property type="term" value="C:bacterial-type flagellum basal body"/>
    <property type="evidence" value="ECO:0007669"/>
    <property type="project" value="UniProtKB-SubCell"/>
</dbReference>
<evidence type="ECO:0000256" key="4">
    <source>
        <dbReference type="ARBA" id="ARBA00023143"/>
    </source>
</evidence>
<dbReference type="PANTHER" id="PTHR30435:SF1">
    <property type="entry name" value="FLAGELLAR HOOK PROTEIN FLGE"/>
    <property type="match status" value="1"/>
</dbReference>
<dbReference type="GO" id="GO:0071978">
    <property type="term" value="P:bacterial-type flagellum-dependent swarming motility"/>
    <property type="evidence" value="ECO:0007669"/>
    <property type="project" value="TreeGrafter"/>
</dbReference>
<name>A0A0F4PPZ2_9GAMM</name>
<evidence type="ECO:0000313" key="14">
    <source>
        <dbReference type="Proteomes" id="UP000305874"/>
    </source>
</evidence>
<accession>A0A0F4PPZ2</accession>
<proteinExistence type="inferred from homology"/>
<keyword evidence="11" id="KW-0969">Cilium</keyword>
<reference evidence="14" key="3">
    <citation type="submission" date="2019-06" db="EMBL/GenBank/DDBJ databases">
        <title>Co-occurence of chitin degradation, pigmentation and bioactivity in marine Pseudoalteromonas.</title>
        <authorList>
            <person name="Sonnenschein E.C."/>
            <person name="Bech P.K."/>
        </authorList>
    </citation>
    <scope>NUCLEOTIDE SEQUENCE [LARGE SCALE GENOMIC DNA]</scope>
    <source>
        <strain evidence="14">S2897</strain>
    </source>
</reference>
<dbReference type="GO" id="GO:0009424">
    <property type="term" value="C:bacterial-type flagellum hook"/>
    <property type="evidence" value="ECO:0007669"/>
    <property type="project" value="TreeGrafter"/>
</dbReference>
<dbReference type="NCBIfam" id="NF004240">
    <property type="entry name" value="PRK05682.1-4"/>
    <property type="match status" value="1"/>
</dbReference>
<evidence type="ECO:0000259" key="9">
    <source>
        <dbReference type="Pfam" id="PF07559"/>
    </source>
</evidence>
<evidence type="ECO:0000313" key="11">
    <source>
        <dbReference type="EMBL" id="KJY97209.1"/>
    </source>
</evidence>
<dbReference type="STRING" id="151081.TW72_15480"/>
<dbReference type="EMBL" id="JXXZ01000013">
    <property type="protein sequence ID" value="KJY97209.1"/>
    <property type="molecule type" value="Genomic_DNA"/>
</dbReference>
<dbReference type="InterPro" id="IPR053967">
    <property type="entry name" value="LlgE_F_G-like_D1"/>
</dbReference>
<feature type="compositionally biased region" description="Polar residues" evidence="6">
    <location>
        <begin position="176"/>
        <end position="194"/>
    </location>
</feature>
<keyword evidence="11" id="KW-0282">Flagellum</keyword>
<comment type="caution">
    <text evidence="11">The sequence shown here is derived from an EMBL/GenBank/DDBJ whole genome shotgun (WGS) entry which is preliminary data.</text>
</comment>
<dbReference type="Gene3D" id="2.60.98.20">
    <property type="entry name" value="Flagellar hook protein FlgE"/>
    <property type="match status" value="1"/>
</dbReference>
<dbReference type="PANTHER" id="PTHR30435">
    <property type="entry name" value="FLAGELLAR PROTEIN"/>
    <property type="match status" value="1"/>
</dbReference>
<feature type="domain" description="Flagellar hook protein FlgE/F/G-like D1" evidence="10">
    <location>
        <begin position="83"/>
        <end position="153"/>
    </location>
</feature>
<evidence type="ECO:0000256" key="6">
    <source>
        <dbReference type="SAM" id="MobiDB-lite"/>
    </source>
</evidence>
<evidence type="ECO:0000256" key="3">
    <source>
        <dbReference type="ARBA" id="ARBA00019015"/>
    </source>
</evidence>
<dbReference type="Pfam" id="PF06429">
    <property type="entry name" value="Flg_bbr_C"/>
    <property type="match status" value="1"/>
</dbReference>
<dbReference type="InterPro" id="IPR011491">
    <property type="entry name" value="FlgE_D2"/>
</dbReference>
<dbReference type="PROSITE" id="PS00588">
    <property type="entry name" value="FLAGELLA_BB_ROD"/>
    <property type="match status" value="1"/>
</dbReference>
<dbReference type="eggNOG" id="COG1749">
    <property type="taxonomic scope" value="Bacteria"/>
</dbReference>